<evidence type="ECO:0000313" key="13">
    <source>
        <dbReference type="Proteomes" id="UP000189475"/>
    </source>
</evidence>
<keyword evidence="4" id="KW-1003">Cell membrane</keyword>
<name>A0A1R4B7J4_9VIBR</name>
<sequence>MPTYRYHGRQANGGKTTGSIEAATAELAAEALMGKGIIPTSIEAGKAQAMTFENGFDWRSLFQPAVPLEVLVIFCRQLYSLTKAGVPLLRAMRGLTQNCQDKQLQKALEEVSSELTNGRSLSAAMQRHPAVFTSLFVSLIHVGENTGRLDEALLQLSQYYEQEVETRKRIKSAMRYPIFVIAFVMIAMFILNVKVIPQFASMFQKFGSELPLPTRILLTTSDFFVNYWSAMLALIIGVIFAMRAWIGTENGRERWDHFRLRMPIVGDIINRAQLSRFSRTFSLMLKAGVPLNQALSLSAEALQNKFLEKRLLEMKSAIESGTSLSQTATNAKIFTPLVLQMLMVGEETGRIDELLMEVSDFYDREVDYDLKTLTARIEPILLVLVAGMVLVLALGIFMPMWGMMDAMKGR</sequence>
<dbReference type="GO" id="GO:0005886">
    <property type="term" value="C:plasma membrane"/>
    <property type="evidence" value="ECO:0007669"/>
    <property type="project" value="UniProtKB-SubCell"/>
</dbReference>
<evidence type="ECO:0000256" key="3">
    <source>
        <dbReference type="ARBA" id="ARBA00022448"/>
    </source>
</evidence>
<dbReference type="OrthoDB" id="9805682at2"/>
<gene>
    <name evidence="12" type="primary">epsF_2</name>
    <name evidence="12" type="ORF">VPAL9027_02896</name>
</gene>
<comment type="similarity">
    <text evidence="2 9">Belongs to the GSP F family.</text>
</comment>
<evidence type="ECO:0000256" key="1">
    <source>
        <dbReference type="ARBA" id="ARBA00004429"/>
    </source>
</evidence>
<dbReference type="Pfam" id="PF00482">
    <property type="entry name" value="T2SSF"/>
    <property type="match status" value="2"/>
</dbReference>
<evidence type="ECO:0000256" key="6">
    <source>
        <dbReference type="ARBA" id="ARBA00022692"/>
    </source>
</evidence>
<feature type="transmembrane region" description="Helical" evidence="10">
    <location>
        <begin position="227"/>
        <end position="246"/>
    </location>
</feature>
<dbReference type="InterPro" id="IPR001992">
    <property type="entry name" value="T2SS_GspF/T4SS_PilC_CS"/>
</dbReference>
<keyword evidence="6 9" id="KW-0812">Transmembrane</keyword>
<proteinExistence type="inferred from homology"/>
<feature type="domain" description="Type II secretion system protein GspF" evidence="11">
    <location>
        <begin position="277"/>
        <end position="399"/>
    </location>
</feature>
<keyword evidence="8 10" id="KW-0472">Membrane</keyword>
<dbReference type="PROSITE" id="PS00874">
    <property type="entry name" value="T2SP_F"/>
    <property type="match status" value="1"/>
</dbReference>
<evidence type="ECO:0000256" key="2">
    <source>
        <dbReference type="ARBA" id="ARBA00005745"/>
    </source>
</evidence>
<reference evidence="12 13" key="1">
    <citation type="submission" date="2017-02" db="EMBL/GenBank/DDBJ databases">
        <authorList>
            <person name="Peterson S.W."/>
        </authorList>
    </citation>
    <scope>NUCLEOTIDE SEQUENCE [LARGE SCALE GENOMIC DNA]</scope>
    <source>
        <strain evidence="12 13">CECT 9027</strain>
    </source>
</reference>
<dbReference type="FunFam" id="1.20.81.30:FF:000001">
    <property type="entry name" value="Type II secretion system protein F"/>
    <property type="match status" value="2"/>
</dbReference>
<dbReference type="InterPro" id="IPR003004">
    <property type="entry name" value="GspF/PilC"/>
</dbReference>
<evidence type="ECO:0000256" key="4">
    <source>
        <dbReference type="ARBA" id="ARBA00022475"/>
    </source>
</evidence>
<accession>A0A1R4B7J4</accession>
<dbReference type="AlphaFoldDB" id="A0A1R4B7J4"/>
<evidence type="ECO:0000313" key="12">
    <source>
        <dbReference type="EMBL" id="SJL84893.1"/>
    </source>
</evidence>
<evidence type="ECO:0000256" key="8">
    <source>
        <dbReference type="ARBA" id="ARBA00023136"/>
    </source>
</evidence>
<dbReference type="Gene3D" id="1.20.81.30">
    <property type="entry name" value="Type II secretion system (T2SS), domain F"/>
    <property type="match status" value="2"/>
</dbReference>
<feature type="transmembrane region" description="Helical" evidence="10">
    <location>
        <begin position="380"/>
        <end position="401"/>
    </location>
</feature>
<dbReference type="EMBL" id="FUFT01000008">
    <property type="protein sequence ID" value="SJL84893.1"/>
    <property type="molecule type" value="Genomic_DNA"/>
</dbReference>
<keyword evidence="13" id="KW-1185">Reference proteome</keyword>
<keyword evidence="7 10" id="KW-1133">Transmembrane helix</keyword>
<dbReference type="PANTHER" id="PTHR30012">
    <property type="entry name" value="GENERAL SECRETION PATHWAY PROTEIN"/>
    <property type="match status" value="1"/>
</dbReference>
<feature type="domain" description="Type II secretion system protein GspF" evidence="11">
    <location>
        <begin position="74"/>
        <end position="197"/>
    </location>
</feature>
<keyword evidence="5" id="KW-0997">Cell inner membrane</keyword>
<keyword evidence="3 9" id="KW-0813">Transport</keyword>
<feature type="transmembrane region" description="Helical" evidence="10">
    <location>
        <begin position="176"/>
        <end position="196"/>
    </location>
</feature>
<evidence type="ECO:0000259" key="11">
    <source>
        <dbReference type="Pfam" id="PF00482"/>
    </source>
</evidence>
<dbReference type="PRINTS" id="PR00812">
    <property type="entry name" value="BCTERIALGSPF"/>
</dbReference>
<dbReference type="GO" id="GO:0015628">
    <property type="term" value="P:protein secretion by the type II secretion system"/>
    <property type="evidence" value="ECO:0007669"/>
    <property type="project" value="TreeGrafter"/>
</dbReference>
<protein>
    <submittedName>
        <fullName evidence="12">Type II secretion system protein F</fullName>
    </submittedName>
</protein>
<dbReference type="RefSeq" id="WP_077315288.1">
    <property type="nucleotide sequence ID" value="NZ_AP024887.1"/>
</dbReference>
<dbReference type="InterPro" id="IPR018076">
    <property type="entry name" value="T2SS_GspF_dom"/>
</dbReference>
<dbReference type="PANTHER" id="PTHR30012:SF4">
    <property type="entry name" value="MSHA BIOGENESIS PROTEIN MSHG"/>
    <property type="match status" value="1"/>
</dbReference>
<dbReference type="Proteomes" id="UP000189475">
    <property type="component" value="Unassembled WGS sequence"/>
</dbReference>
<evidence type="ECO:0000256" key="7">
    <source>
        <dbReference type="ARBA" id="ARBA00022989"/>
    </source>
</evidence>
<evidence type="ECO:0000256" key="5">
    <source>
        <dbReference type="ARBA" id="ARBA00022519"/>
    </source>
</evidence>
<organism evidence="12 13">
    <name type="scientific">Vibrio palustris</name>
    <dbReference type="NCBI Taxonomy" id="1918946"/>
    <lineage>
        <taxon>Bacteria</taxon>
        <taxon>Pseudomonadati</taxon>
        <taxon>Pseudomonadota</taxon>
        <taxon>Gammaproteobacteria</taxon>
        <taxon>Vibrionales</taxon>
        <taxon>Vibrionaceae</taxon>
        <taxon>Vibrio</taxon>
    </lineage>
</organism>
<evidence type="ECO:0000256" key="10">
    <source>
        <dbReference type="SAM" id="Phobius"/>
    </source>
</evidence>
<evidence type="ECO:0000256" key="9">
    <source>
        <dbReference type="RuleBase" id="RU003923"/>
    </source>
</evidence>
<comment type="subcellular location">
    <subcellularLocation>
        <location evidence="1 9">Cell inner membrane</location>
        <topology evidence="1 9">Multi-pass membrane protein</topology>
    </subcellularLocation>
</comment>
<dbReference type="STRING" id="1918946.VPAL9027_02896"/>
<dbReference type="InterPro" id="IPR042094">
    <property type="entry name" value="T2SS_GspF_sf"/>
</dbReference>